<dbReference type="InterPro" id="IPR056884">
    <property type="entry name" value="NPHP3-like_N"/>
</dbReference>
<evidence type="ECO:0000313" key="7">
    <source>
        <dbReference type="Proteomes" id="UP001345827"/>
    </source>
</evidence>
<dbReference type="InterPro" id="IPR027417">
    <property type="entry name" value="P-loop_NTPase"/>
</dbReference>
<feature type="domain" description="DUF7791" evidence="5">
    <location>
        <begin position="555"/>
        <end position="694"/>
    </location>
</feature>
<feature type="domain" description="Nephrocystin 3-like N-terminal" evidence="4">
    <location>
        <begin position="265"/>
        <end position="446"/>
    </location>
</feature>
<proteinExistence type="predicted"/>
<comment type="caution">
    <text evidence="6">The sequence shown here is derived from an EMBL/GenBank/DDBJ whole genome shotgun (WGS) entry which is preliminary data.</text>
</comment>
<feature type="compositionally biased region" description="Basic residues" evidence="2">
    <location>
        <begin position="949"/>
        <end position="960"/>
    </location>
</feature>
<dbReference type="Pfam" id="PF25053">
    <property type="entry name" value="DUF7791"/>
    <property type="match status" value="1"/>
</dbReference>
<evidence type="ECO:0008006" key="8">
    <source>
        <dbReference type="Google" id="ProtNLM"/>
    </source>
</evidence>
<dbReference type="AlphaFoldDB" id="A0AAV9PZ38"/>
<sequence>MAEVVGLAVGIFALVGTFSDCIELLSYITAARSFDHHGDLLSTKLDIQKLRLLQWAERGQLLSGEADRILGRDYVRACVQKILKNLHGLLDNTNGLQHRYGLVKTNSDSVNRDAAEPVSEQRLEEFITRLEAQLIISNNPSLEKSSGLRKKIAPVLKARWAIHDRMKFANLIADISTLVDGLNTIVPDERDATSNMIFSDLERTYNMRTLNLVLEAARGSSTLEQFARTAENVLVTRARRRIANILWFRCLQDRKTFIEPSHAKTFEWALNRPPDDSWDDLAEWLTSGSGIYWIQGKPGSGKSTLMKYLSSQKKTAALLKSWSEGSVYIGAYFYFWALGTSDQKSLYGLCRSLLHQVLVADAELTQLLLPQMWQEVYRSEDENHPPPSPAELKYAFEELAGMDLGSRKICFFIDGLDEFEGDISSAIGLFERLARNPDIKLLVSSRPIPACVSAFDAQPQMRLQDLTKGDISIYIRDTIARHGYVSLLDQIHPGSVQMLITDLQEKACGVFLWVILACRSLLQGFASYDRLGDLQRRIDELPRELEDLFQLILRRIDKLYWDQAAKLLLITYWSQRAEPSRPMSALSLSLLEEHDLDLRKITTFRRLSSTERFTQLEMLEGRLLSRCCGLLETKFLRGSENVSISAVQHLDDTECGTVTFMHRTVFEFLNAPGVLELDCLKVQDEDFDAYAVLAGISLHAAWTDHEHQAEVPVSHLNDTFLYASLAAPSADNSILSIIHRFISIMSFTGFDASVTTKMALHDEPARTASTLIIAIEAGLFPLLQRLSDLRYIDNTATSCDRSLLYHALRRPYLAPLHIRPPASEDTFNLVKLLLANGANAYEIFRFDPDAGHTPWETWVYETRPDPELVVDITMVLVQSSLSNPSSFTLAKIGSWVRSNFRDASMKQREKAAEFLEILDKRDCPKAHMEKRKSCGSAPSSSVVSQNRISKGRSRKRGRFS</sequence>
<dbReference type="Gene3D" id="3.40.50.300">
    <property type="entry name" value="P-loop containing nucleotide triphosphate hydrolases"/>
    <property type="match status" value="1"/>
</dbReference>
<feature type="domain" description="Prion-inhibition and propagation HeLo" evidence="3">
    <location>
        <begin position="6"/>
        <end position="212"/>
    </location>
</feature>
<feature type="region of interest" description="Disordered" evidence="2">
    <location>
        <begin position="926"/>
        <end position="960"/>
    </location>
</feature>
<dbReference type="Gene3D" id="1.20.120.1020">
    <property type="entry name" value="Prion-inhibition and propagation, HeLo domain"/>
    <property type="match status" value="1"/>
</dbReference>
<evidence type="ECO:0000256" key="2">
    <source>
        <dbReference type="SAM" id="MobiDB-lite"/>
    </source>
</evidence>
<dbReference type="PANTHER" id="PTHR10039">
    <property type="entry name" value="AMELOGENIN"/>
    <property type="match status" value="1"/>
</dbReference>
<keyword evidence="7" id="KW-1185">Reference proteome</keyword>
<dbReference type="InterPro" id="IPR029498">
    <property type="entry name" value="HeLo_dom"/>
</dbReference>
<keyword evidence="1" id="KW-0677">Repeat</keyword>
<dbReference type="Proteomes" id="UP001345827">
    <property type="component" value="Unassembled WGS sequence"/>
</dbReference>
<dbReference type="InterPro" id="IPR038305">
    <property type="entry name" value="HeLo_sf"/>
</dbReference>
<evidence type="ECO:0000313" key="6">
    <source>
        <dbReference type="EMBL" id="KAK5531914.1"/>
    </source>
</evidence>
<dbReference type="PANTHER" id="PTHR10039:SF5">
    <property type="entry name" value="NACHT DOMAIN-CONTAINING PROTEIN"/>
    <property type="match status" value="1"/>
</dbReference>
<dbReference type="InterPro" id="IPR056693">
    <property type="entry name" value="DUF7791"/>
</dbReference>
<dbReference type="Pfam" id="PF14479">
    <property type="entry name" value="HeLo"/>
    <property type="match status" value="1"/>
</dbReference>
<accession>A0AAV9PZ38</accession>
<evidence type="ECO:0000259" key="3">
    <source>
        <dbReference type="Pfam" id="PF14479"/>
    </source>
</evidence>
<organism evidence="6 7">
    <name type="scientific">Vermiconidia calcicola</name>
    <dbReference type="NCBI Taxonomy" id="1690605"/>
    <lineage>
        <taxon>Eukaryota</taxon>
        <taxon>Fungi</taxon>
        <taxon>Dikarya</taxon>
        <taxon>Ascomycota</taxon>
        <taxon>Pezizomycotina</taxon>
        <taxon>Dothideomycetes</taxon>
        <taxon>Dothideomycetidae</taxon>
        <taxon>Mycosphaerellales</taxon>
        <taxon>Extremaceae</taxon>
        <taxon>Vermiconidia</taxon>
    </lineage>
</organism>
<protein>
    <recommendedName>
        <fullName evidence="8">NACHT domain-containing protein</fullName>
    </recommendedName>
</protein>
<evidence type="ECO:0000259" key="4">
    <source>
        <dbReference type="Pfam" id="PF24883"/>
    </source>
</evidence>
<name>A0AAV9PZ38_9PEZI</name>
<dbReference type="Pfam" id="PF24883">
    <property type="entry name" value="NPHP3_N"/>
    <property type="match status" value="1"/>
</dbReference>
<evidence type="ECO:0000256" key="1">
    <source>
        <dbReference type="ARBA" id="ARBA00022737"/>
    </source>
</evidence>
<evidence type="ECO:0000259" key="5">
    <source>
        <dbReference type="Pfam" id="PF25053"/>
    </source>
</evidence>
<dbReference type="EMBL" id="JAXLQG010000016">
    <property type="protein sequence ID" value="KAK5531914.1"/>
    <property type="molecule type" value="Genomic_DNA"/>
</dbReference>
<reference evidence="6 7" key="1">
    <citation type="submission" date="2023-06" db="EMBL/GenBank/DDBJ databases">
        <title>Black Yeasts Isolated from many extreme environments.</title>
        <authorList>
            <person name="Coleine C."/>
            <person name="Stajich J.E."/>
            <person name="Selbmann L."/>
        </authorList>
    </citation>
    <scope>NUCLEOTIDE SEQUENCE [LARGE SCALE GENOMIC DNA]</scope>
    <source>
        <strain evidence="6 7">CCFEE 5887</strain>
    </source>
</reference>
<dbReference type="SUPFAM" id="SSF52540">
    <property type="entry name" value="P-loop containing nucleoside triphosphate hydrolases"/>
    <property type="match status" value="1"/>
</dbReference>
<gene>
    <name evidence="6" type="ORF">LTR25_008244</name>
</gene>